<sequence>MNYPIPEHSQDIIALRHKPVDEELVAAAIAGVIKISRSQGQSLEDLREEILADDGFLDASQRSWLSHVLADAWHLELGTSDRRP</sequence>
<name>A0ABT7B4T7_9CYAN</name>
<comment type="caution">
    <text evidence="1">The sequence shown here is derived from an EMBL/GenBank/DDBJ whole genome shotgun (WGS) entry which is preliminary data.</text>
</comment>
<protein>
    <submittedName>
        <fullName evidence="1">Uncharacterized protein</fullName>
    </submittedName>
</protein>
<dbReference type="Proteomes" id="UP001235849">
    <property type="component" value="Unassembled WGS sequence"/>
</dbReference>
<evidence type="ECO:0000313" key="2">
    <source>
        <dbReference type="Proteomes" id="UP001235849"/>
    </source>
</evidence>
<dbReference type="EMBL" id="JAQOSO010000025">
    <property type="protein sequence ID" value="MDJ1173629.1"/>
    <property type="molecule type" value="Genomic_DNA"/>
</dbReference>
<organism evidence="1 2">
    <name type="scientific">Roseofilum capinflatum BLCC-M114</name>
    <dbReference type="NCBI Taxonomy" id="3022440"/>
    <lineage>
        <taxon>Bacteria</taxon>
        <taxon>Bacillati</taxon>
        <taxon>Cyanobacteriota</taxon>
        <taxon>Cyanophyceae</taxon>
        <taxon>Desertifilales</taxon>
        <taxon>Desertifilaceae</taxon>
        <taxon>Roseofilum</taxon>
        <taxon>Roseofilum capinflatum</taxon>
    </lineage>
</organism>
<evidence type="ECO:0000313" key="1">
    <source>
        <dbReference type="EMBL" id="MDJ1173629.1"/>
    </source>
</evidence>
<dbReference type="RefSeq" id="WP_283765981.1">
    <property type="nucleotide sequence ID" value="NZ_JAQOSO010000025.1"/>
</dbReference>
<accession>A0ABT7B4T7</accession>
<gene>
    <name evidence="1" type="ORF">PMG25_05935</name>
</gene>
<reference evidence="1 2" key="1">
    <citation type="submission" date="2023-01" db="EMBL/GenBank/DDBJ databases">
        <title>Novel diversity within Roseofilum (Cyanobacteria; Desertifilaceae) from marine benthic mats with descriptions of four novel species.</title>
        <authorList>
            <person name="Wang Y."/>
            <person name="Berthold D.E."/>
            <person name="Hu J."/>
            <person name="Lefler F.W."/>
            <person name="Laughinghouse H.D. IV."/>
        </authorList>
    </citation>
    <scope>NUCLEOTIDE SEQUENCE [LARGE SCALE GENOMIC DNA]</scope>
    <source>
        <strain evidence="1 2">BLCC-M114</strain>
    </source>
</reference>
<proteinExistence type="predicted"/>
<keyword evidence="2" id="KW-1185">Reference proteome</keyword>